<organism evidence="2 3">
    <name type="scientific">Candidatus Cryosericum septentrionale</name>
    <dbReference type="NCBI Taxonomy" id="2290913"/>
    <lineage>
        <taxon>Bacteria</taxon>
        <taxon>Pseudomonadati</taxon>
        <taxon>Caldisericota/Cryosericota group</taxon>
        <taxon>Candidatus Cryosericota</taxon>
        <taxon>Candidatus Cryosericia</taxon>
        <taxon>Candidatus Cryosericales</taxon>
        <taxon>Candidatus Cryosericaceae</taxon>
        <taxon>Candidatus Cryosericum</taxon>
    </lineage>
</organism>
<dbReference type="EMBL" id="QXIY01000047">
    <property type="protein sequence ID" value="RIE15647.1"/>
    <property type="molecule type" value="Genomic_DNA"/>
</dbReference>
<gene>
    <name evidence="2" type="ORF">SMC1_09805</name>
</gene>
<proteinExistence type="predicted"/>
<dbReference type="Pfam" id="PF12873">
    <property type="entry name" value="DUF3825"/>
    <property type="match status" value="1"/>
</dbReference>
<keyword evidence="3" id="KW-1185">Reference proteome</keyword>
<sequence length="52" mass="5755">MMPCASGKADLALVVEEDAKTQAYLTRTVFSLDMAYLDAQPIAKPNRERLNP</sequence>
<name>A0A398DUJ0_9BACT</name>
<dbReference type="Proteomes" id="UP000266113">
    <property type="component" value="Unassembled WGS sequence"/>
</dbReference>
<feature type="domain" description="DUF3825" evidence="1">
    <location>
        <begin position="7"/>
        <end position="47"/>
    </location>
</feature>
<evidence type="ECO:0000313" key="3">
    <source>
        <dbReference type="Proteomes" id="UP000266113"/>
    </source>
</evidence>
<dbReference type="AlphaFoldDB" id="A0A398DUJ0"/>
<accession>A0A398DUJ0</accession>
<protein>
    <submittedName>
        <fullName evidence="2">DUF3825 domain-containing protein</fullName>
    </submittedName>
</protein>
<reference evidence="2 3" key="1">
    <citation type="submission" date="2018-09" db="EMBL/GenBank/DDBJ databases">
        <title>Discovery and Ecogenomic Context for Candidatus Cryosericales, a Global Caldiserica Order Active in Thawing Permafrost.</title>
        <authorList>
            <person name="Martinez M.A."/>
            <person name="Woodcroft B.J."/>
            <person name="Ignacio Espinoza J.C."/>
            <person name="Zayed A."/>
            <person name="Singleton C.M."/>
            <person name="Boyd J."/>
            <person name="Li Y.-F."/>
            <person name="Purvine S."/>
            <person name="Maughan H."/>
            <person name="Hodgkins S.B."/>
            <person name="Anderson D."/>
            <person name="Sederholm M."/>
            <person name="Temperton B."/>
            <person name="Saleska S.R."/>
            <person name="Tyson G.W."/>
            <person name="Rich V.I."/>
        </authorList>
    </citation>
    <scope>NUCLEOTIDE SEQUENCE [LARGE SCALE GENOMIC DNA]</scope>
    <source>
        <strain evidence="2 3">SMC1</strain>
    </source>
</reference>
<comment type="caution">
    <text evidence="2">The sequence shown here is derived from an EMBL/GenBank/DDBJ whole genome shotgun (WGS) entry which is preliminary data.</text>
</comment>
<evidence type="ECO:0000259" key="1">
    <source>
        <dbReference type="Pfam" id="PF12873"/>
    </source>
</evidence>
<evidence type="ECO:0000313" key="2">
    <source>
        <dbReference type="EMBL" id="RIE15647.1"/>
    </source>
</evidence>
<dbReference type="InterPro" id="IPR024437">
    <property type="entry name" value="DUF3825"/>
</dbReference>